<dbReference type="EMBL" id="FMYH01000001">
    <property type="protein sequence ID" value="SDB86882.1"/>
    <property type="molecule type" value="Genomic_DNA"/>
</dbReference>
<feature type="chain" id="PRO_5011477641" evidence="3">
    <location>
        <begin position="20"/>
        <end position="457"/>
    </location>
</feature>
<accession>A0A1G6GXY6</accession>
<dbReference type="STRING" id="1814289.SAMN05216410_0574"/>
<dbReference type="InterPro" id="IPR050490">
    <property type="entry name" value="Bact_solute-bd_prot1"/>
</dbReference>
<dbReference type="OrthoDB" id="8663148at2"/>
<gene>
    <name evidence="4" type="ORF">SAMN05216410_0574</name>
</gene>
<evidence type="ECO:0000256" key="3">
    <source>
        <dbReference type="SAM" id="SignalP"/>
    </source>
</evidence>
<keyword evidence="5" id="KW-1185">Reference proteome</keyword>
<evidence type="ECO:0000313" key="4">
    <source>
        <dbReference type="EMBL" id="SDB86882.1"/>
    </source>
</evidence>
<evidence type="ECO:0000256" key="2">
    <source>
        <dbReference type="ARBA" id="ARBA00022448"/>
    </source>
</evidence>
<reference evidence="4 5" key="1">
    <citation type="submission" date="2016-09" db="EMBL/GenBank/DDBJ databases">
        <authorList>
            <person name="Capua I."/>
            <person name="De Benedictis P."/>
            <person name="Joannis T."/>
            <person name="Lombin L.H."/>
            <person name="Cattoli G."/>
        </authorList>
    </citation>
    <scope>NUCLEOTIDE SEQUENCE [LARGE SCALE GENOMIC DNA]</scope>
    <source>
        <strain evidence="4 5">ISLP-3</strain>
    </source>
</reference>
<dbReference type="AlphaFoldDB" id="A0A1G6GXY6"/>
<dbReference type="Proteomes" id="UP000199039">
    <property type="component" value="Unassembled WGS sequence"/>
</dbReference>
<protein>
    <submittedName>
        <fullName evidence="4">Carbohydrate ABC transporter substrate-binding protein, CUT1 family</fullName>
    </submittedName>
</protein>
<dbReference type="PANTHER" id="PTHR43649">
    <property type="entry name" value="ARABINOSE-BINDING PROTEIN-RELATED"/>
    <property type="match status" value="1"/>
</dbReference>
<proteinExistence type="inferred from homology"/>
<dbReference type="SUPFAM" id="SSF53850">
    <property type="entry name" value="Periplasmic binding protein-like II"/>
    <property type="match status" value="1"/>
</dbReference>
<dbReference type="RefSeq" id="WP_093180622.1">
    <property type="nucleotide sequence ID" value="NZ_FMYH01000001.1"/>
</dbReference>
<dbReference type="Gene3D" id="3.40.190.10">
    <property type="entry name" value="Periplasmic binding protein-like II"/>
    <property type="match status" value="2"/>
</dbReference>
<sequence length="457" mass="49159">MRSMTRRSYAALATGAAFALILAGCSDSGNKSPDASSTGKVDCAAYKQYGDLKGKTVSVYTSIVDPESKQQTDSYIPFETCTGAKIAYEGSREFESQLPVRLSAKTAPDIAYIPQPGFLKSLVADFPDAVKPAPQAVIDNATKYYSEAWVNYGTVDGKLYATPLGANVKSFVWYSPKEFADNGYTIPTTWDELMTLSQTIADSGRIPWCAGIESGTATGWPATDWLEDVVLRTAGPDVYDEWVNHTIPFNDPKIVEALATVGDVLKNPAYVNGGLGDVQSIATAPWNEAGNGIPAGTCSLMRAANFYQANWATDVTVAEKPQDNGVYAFYLPGKTADDKPLLGGGEFVTAFSDRPEVQAFQAYLSSPEWANEKAKVTGQGWISANSGLDASLLQSPIDIMSYKLLTDPAYTFRFDGSDQMPAAVGAGSFWTEMTDWIATDKSDEAVLTAIEKSWPAS</sequence>
<keyword evidence="2" id="KW-0813">Transport</keyword>
<organism evidence="4 5">
    <name type="scientific">Sanguibacter gelidistatuariae</name>
    <dbReference type="NCBI Taxonomy" id="1814289"/>
    <lineage>
        <taxon>Bacteria</taxon>
        <taxon>Bacillati</taxon>
        <taxon>Actinomycetota</taxon>
        <taxon>Actinomycetes</taxon>
        <taxon>Micrococcales</taxon>
        <taxon>Sanguibacteraceae</taxon>
        <taxon>Sanguibacter</taxon>
    </lineage>
</organism>
<dbReference type="PROSITE" id="PS51257">
    <property type="entry name" value="PROKAR_LIPOPROTEIN"/>
    <property type="match status" value="1"/>
</dbReference>
<dbReference type="PANTHER" id="PTHR43649:SF29">
    <property type="entry name" value="OSMOPROTECTIVE COMPOUNDS-BINDING PROTEIN GGTB"/>
    <property type="match status" value="1"/>
</dbReference>
<evidence type="ECO:0000256" key="1">
    <source>
        <dbReference type="ARBA" id="ARBA00008520"/>
    </source>
</evidence>
<evidence type="ECO:0000313" key="5">
    <source>
        <dbReference type="Proteomes" id="UP000199039"/>
    </source>
</evidence>
<name>A0A1G6GXY6_9MICO</name>
<keyword evidence="3" id="KW-0732">Signal</keyword>
<feature type="signal peptide" evidence="3">
    <location>
        <begin position="1"/>
        <end position="19"/>
    </location>
</feature>
<comment type="similarity">
    <text evidence="1">Belongs to the bacterial solute-binding protein 1 family.</text>
</comment>